<dbReference type="AlphaFoldDB" id="A0A199W7G8"/>
<dbReference type="InterPro" id="IPR027921">
    <property type="entry name" value="NOPCHAP1"/>
</dbReference>
<dbReference type="OrthoDB" id="1112980at2759"/>
<dbReference type="GO" id="GO:0062064">
    <property type="term" value="F:box C/D methylation guide snoRNP complex binding"/>
    <property type="evidence" value="ECO:0007669"/>
    <property type="project" value="TreeGrafter"/>
</dbReference>
<evidence type="ECO:0000313" key="3">
    <source>
        <dbReference type="Proteomes" id="UP000092600"/>
    </source>
</evidence>
<reference evidence="5" key="2">
    <citation type="submission" date="2025-04" db="UniProtKB">
        <authorList>
            <consortium name="RefSeq"/>
        </authorList>
    </citation>
    <scope>IDENTIFICATION</scope>
    <source>
        <tissue evidence="5">Leaf</tissue>
    </source>
</reference>
<reference evidence="2 3" key="1">
    <citation type="journal article" date="2016" name="DNA Res.">
        <title>The draft genome of MD-2 pineapple using hybrid error correction of long reads.</title>
        <authorList>
            <person name="Redwan R.M."/>
            <person name="Saidin A."/>
            <person name="Kumar S.V."/>
        </authorList>
    </citation>
    <scope>NUCLEOTIDE SEQUENCE [LARGE SCALE GENOMIC DNA]</scope>
    <source>
        <strain evidence="3">cv. MD2</strain>
        <tissue evidence="2">Leaf</tissue>
    </source>
</reference>
<feature type="region of interest" description="Disordered" evidence="1">
    <location>
        <begin position="116"/>
        <end position="182"/>
    </location>
</feature>
<proteinExistence type="predicted"/>
<dbReference type="GeneID" id="109710569"/>
<sequence>MAEPSRELLDQPSKPSLLDTLLLGNKHQEGEEGSKRRPLTMPTPKSQVLGRVKDFLGEMAKANEKLKLDLREQSPADFDIEVLTGNEKEYIEMDLLLGVADLHTAEAEAAAEAAMNGFRPLIQTGTSSSSSTDDDSDEDDGDNENGNLATSKLDVPEKSDSAIGDTVVRNRPKKRPKIIELN</sequence>
<evidence type="ECO:0000256" key="1">
    <source>
        <dbReference type="SAM" id="MobiDB-lite"/>
    </source>
</evidence>
<dbReference type="GO" id="GO:0000492">
    <property type="term" value="P:box C/D snoRNP assembly"/>
    <property type="evidence" value="ECO:0007669"/>
    <property type="project" value="InterPro"/>
</dbReference>
<accession>A0A199W7G8</accession>
<dbReference type="EMBL" id="LSRQ01000122">
    <property type="protein sequence ID" value="OAY85153.1"/>
    <property type="molecule type" value="Genomic_DNA"/>
</dbReference>
<dbReference type="Proteomes" id="UP000515123">
    <property type="component" value="Linkage group 1"/>
</dbReference>
<evidence type="ECO:0000313" key="4">
    <source>
        <dbReference type="Proteomes" id="UP000515123"/>
    </source>
</evidence>
<evidence type="ECO:0000313" key="5">
    <source>
        <dbReference type="RefSeq" id="XP_020088849.1"/>
    </source>
</evidence>
<name>A0A199W7G8_ANACO</name>
<keyword evidence="4" id="KW-1185">Reference proteome</keyword>
<dbReference type="Pfam" id="PF15370">
    <property type="entry name" value="NOPCHAP1"/>
    <property type="match status" value="1"/>
</dbReference>
<dbReference type="STRING" id="4615.A0A199W7G8"/>
<dbReference type="PANTHER" id="PTHR28674:SF1">
    <property type="entry name" value="NOP PROTEIN CHAPERONE 1"/>
    <property type="match status" value="1"/>
</dbReference>
<dbReference type="Gramene" id="Aco006726.1.mrna1">
    <property type="protein sequence ID" value="Aco006726.1.mrna1"/>
    <property type="gene ID" value="Aco006726.1.path1"/>
</dbReference>
<dbReference type="Proteomes" id="UP000092600">
    <property type="component" value="Unassembled WGS sequence"/>
</dbReference>
<feature type="compositionally biased region" description="Basic and acidic residues" evidence="1">
    <location>
        <begin position="26"/>
        <end position="35"/>
    </location>
</feature>
<feature type="region of interest" description="Disordered" evidence="1">
    <location>
        <begin position="1"/>
        <end position="45"/>
    </location>
</feature>
<gene>
    <name evidence="5" type="primary">LOC109710569</name>
    <name evidence="2" type="ORF">ACMD2_04065</name>
</gene>
<evidence type="ECO:0000313" key="2">
    <source>
        <dbReference type="EMBL" id="OAY85153.1"/>
    </source>
</evidence>
<protein>
    <submittedName>
        <fullName evidence="5">Uncharacterized protein LOC109710569</fullName>
    </submittedName>
</protein>
<dbReference type="RefSeq" id="XP_020088849.1">
    <property type="nucleotide sequence ID" value="XM_020233260.1"/>
</dbReference>
<organism evidence="2 3">
    <name type="scientific">Ananas comosus</name>
    <name type="common">Pineapple</name>
    <name type="synonym">Ananas ananas</name>
    <dbReference type="NCBI Taxonomy" id="4615"/>
    <lineage>
        <taxon>Eukaryota</taxon>
        <taxon>Viridiplantae</taxon>
        <taxon>Streptophyta</taxon>
        <taxon>Embryophyta</taxon>
        <taxon>Tracheophyta</taxon>
        <taxon>Spermatophyta</taxon>
        <taxon>Magnoliopsida</taxon>
        <taxon>Liliopsida</taxon>
        <taxon>Poales</taxon>
        <taxon>Bromeliaceae</taxon>
        <taxon>Bromelioideae</taxon>
        <taxon>Ananas</taxon>
    </lineage>
</organism>
<dbReference type="PANTHER" id="PTHR28674">
    <property type="entry name" value="SIMILAR TO DNA SEGMENT, CHR 10, WAYNE STATE UNIVERSITY 102,-EXPRESSED"/>
    <property type="match status" value="1"/>
</dbReference>
<feature type="compositionally biased region" description="Acidic residues" evidence="1">
    <location>
        <begin position="132"/>
        <end position="143"/>
    </location>
</feature>